<dbReference type="CDD" id="cd00555">
    <property type="entry name" value="Maf"/>
    <property type="match status" value="1"/>
</dbReference>
<dbReference type="NCBIfam" id="TIGR00172">
    <property type="entry name" value="maf"/>
    <property type="match status" value="1"/>
</dbReference>
<gene>
    <name evidence="3" type="ORF">UFOPK1421_00651</name>
    <name evidence="4" type="ORF">UFOPK1960_00325</name>
    <name evidence="5" type="ORF">UFOPK3889_00622</name>
</gene>
<dbReference type="AlphaFoldDB" id="A0A6J7LSI3"/>
<evidence type="ECO:0000313" key="3">
    <source>
        <dbReference type="EMBL" id="CAB4541127.1"/>
    </source>
</evidence>
<reference evidence="5" key="1">
    <citation type="submission" date="2020-05" db="EMBL/GenBank/DDBJ databases">
        <authorList>
            <person name="Chiriac C."/>
            <person name="Salcher M."/>
            <person name="Ghai R."/>
            <person name="Kavagutti S V."/>
        </authorList>
    </citation>
    <scope>NUCLEOTIDE SEQUENCE</scope>
</reference>
<dbReference type="SUPFAM" id="SSF52972">
    <property type="entry name" value="ITPase-like"/>
    <property type="match status" value="1"/>
</dbReference>
<evidence type="ECO:0000256" key="1">
    <source>
        <dbReference type="ARBA" id="ARBA00001968"/>
    </source>
</evidence>
<keyword evidence="2" id="KW-0378">Hydrolase</keyword>
<evidence type="ECO:0000256" key="2">
    <source>
        <dbReference type="ARBA" id="ARBA00022801"/>
    </source>
</evidence>
<dbReference type="PANTHER" id="PTHR43213">
    <property type="entry name" value="BIFUNCTIONAL DTTP/UTP PYROPHOSPHATASE/METHYLTRANSFERASE PROTEIN-RELATED"/>
    <property type="match status" value="1"/>
</dbReference>
<dbReference type="EMBL" id="CAFBNZ010000099">
    <property type="protein sequence ID" value="CAB4971411.1"/>
    <property type="molecule type" value="Genomic_DNA"/>
</dbReference>
<organism evidence="5">
    <name type="scientific">freshwater metagenome</name>
    <dbReference type="NCBI Taxonomy" id="449393"/>
    <lineage>
        <taxon>unclassified sequences</taxon>
        <taxon>metagenomes</taxon>
        <taxon>ecological metagenomes</taxon>
    </lineage>
</organism>
<evidence type="ECO:0000313" key="5">
    <source>
        <dbReference type="EMBL" id="CAB4971411.1"/>
    </source>
</evidence>
<proteinExistence type="inferred from homology"/>
<accession>A0A6J7LSI3</accession>
<dbReference type="GO" id="GO:0047429">
    <property type="term" value="F:nucleoside triphosphate diphosphatase activity"/>
    <property type="evidence" value="ECO:0007669"/>
    <property type="project" value="InterPro"/>
</dbReference>
<dbReference type="InterPro" id="IPR003697">
    <property type="entry name" value="Maf-like"/>
</dbReference>
<evidence type="ECO:0000313" key="4">
    <source>
        <dbReference type="EMBL" id="CAB4625073.1"/>
    </source>
</evidence>
<protein>
    <submittedName>
        <fullName evidence="5">Unannotated protein</fullName>
    </submittedName>
</protein>
<dbReference type="Gene3D" id="3.90.950.10">
    <property type="match status" value="1"/>
</dbReference>
<sequence>MGIILGSGSPRRLELLRAVGIEPRVLAPDIDESVLHGEIAQEYVRRLAATKLDAVMRSAGAVGVGTIVIAADTTVEIDEEILGKPDDNHQAVAMLRSLSGREHRVHTGLAVAVAGPGCRGVEWQGHVEVVTSRVWFRTLTETQIADYVATGEPSDKAGAYAIQGGGALFVDHFDGSLDAIIGLPIERLQEICAGLGHRLG</sequence>
<dbReference type="Pfam" id="PF02545">
    <property type="entry name" value="Maf"/>
    <property type="match status" value="1"/>
</dbReference>
<dbReference type="EMBL" id="CAEZSL010000058">
    <property type="protein sequence ID" value="CAB4541127.1"/>
    <property type="molecule type" value="Genomic_DNA"/>
</dbReference>
<dbReference type="PANTHER" id="PTHR43213:SF5">
    <property type="entry name" value="BIFUNCTIONAL DTTP_UTP PYROPHOSPHATASE_METHYLTRANSFERASE PROTEIN-RELATED"/>
    <property type="match status" value="1"/>
</dbReference>
<comment type="cofactor">
    <cofactor evidence="1">
        <name>a divalent metal cation</name>
        <dbReference type="ChEBI" id="CHEBI:60240"/>
    </cofactor>
</comment>
<dbReference type="HAMAP" id="MF_00528">
    <property type="entry name" value="Maf"/>
    <property type="match status" value="1"/>
</dbReference>
<dbReference type="PIRSF" id="PIRSF006305">
    <property type="entry name" value="Maf"/>
    <property type="match status" value="1"/>
</dbReference>
<name>A0A6J7LSI3_9ZZZZ</name>
<dbReference type="EMBL" id="CAEZVL010000030">
    <property type="protein sequence ID" value="CAB4625073.1"/>
    <property type="molecule type" value="Genomic_DNA"/>
</dbReference>
<dbReference type="InterPro" id="IPR029001">
    <property type="entry name" value="ITPase-like_fam"/>
</dbReference>